<dbReference type="OrthoDB" id="20872at2759"/>
<feature type="repeat" description="ANK" evidence="3">
    <location>
        <begin position="149"/>
        <end position="181"/>
    </location>
</feature>
<reference evidence="5" key="1">
    <citation type="submission" date="2025-08" db="UniProtKB">
        <authorList>
            <consortium name="RefSeq"/>
        </authorList>
    </citation>
    <scope>IDENTIFICATION</scope>
</reference>
<dbReference type="Pfam" id="PF00023">
    <property type="entry name" value="Ank"/>
    <property type="match status" value="2"/>
</dbReference>
<dbReference type="STRING" id="121845.A0A1S3DVE5"/>
<dbReference type="Gene3D" id="1.25.40.20">
    <property type="entry name" value="Ankyrin repeat-containing domain"/>
    <property type="match status" value="3"/>
</dbReference>
<dbReference type="InterPro" id="IPR002110">
    <property type="entry name" value="Ankyrin_rpt"/>
</dbReference>
<feature type="repeat" description="ANK" evidence="3">
    <location>
        <begin position="361"/>
        <end position="393"/>
    </location>
</feature>
<dbReference type="PANTHER" id="PTHR24198:SF165">
    <property type="entry name" value="ANKYRIN REPEAT-CONTAINING PROTEIN-RELATED"/>
    <property type="match status" value="1"/>
</dbReference>
<dbReference type="PANTHER" id="PTHR24198">
    <property type="entry name" value="ANKYRIN REPEAT AND PROTEIN KINASE DOMAIN-CONTAINING PROTEIN"/>
    <property type="match status" value="1"/>
</dbReference>
<keyword evidence="4" id="KW-1185">Reference proteome</keyword>
<proteinExistence type="predicted"/>
<evidence type="ECO:0000313" key="4">
    <source>
        <dbReference type="Proteomes" id="UP000079169"/>
    </source>
</evidence>
<keyword evidence="1" id="KW-0677">Repeat</keyword>
<dbReference type="Proteomes" id="UP000079169">
    <property type="component" value="Unplaced"/>
</dbReference>
<dbReference type="PRINTS" id="PR01415">
    <property type="entry name" value="ANKYRIN"/>
</dbReference>
<dbReference type="Pfam" id="PF12796">
    <property type="entry name" value="Ank_2"/>
    <property type="match status" value="3"/>
</dbReference>
<organism evidence="4 5">
    <name type="scientific">Diaphorina citri</name>
    <name type="common">Asian citrus psyllid</name>
    <dbReference type="NCBI Taxonomy" id="121845"/>
    <lineage>
        <taxon>Eukaryota</taxon>
        <taxon>Metazoa</taxon>
        <taxon>Ecdysozoa</taxon>
        <taxon>Arthropoda</taxon>
        <taxon>Hexapoda</taxon>
        <taxon>Insecta</taxon>
        <taxon>Pterygota</taxon>
        <taxon>Neoptera</taxon>
        <taxon>Paraneoptera</taxon>
        <taxon>Hemiptera</taxon>
        <taxon>Sternorrhyncha</taxon>
        <taxon>Psylloidea</taxon>
        <taxon>Psyllidae</taxon>
        <taxon>Diaphorininae</taxon>
        <taxon>Diaphorina</taxon>
    </lineage>
</organism>
<dbReference type="RefSeq" id="XP_008488315.2">
    <property type="nucleotide sequence ID" value="XM_008490093.3"/>
</dbReference>
<feature type="repeat" description="ANK" evidence="3">
    <location>
        <begin position="480"/>
        <end position="512"/>
    </location>
</feature>
<keyword evidence="2 3" id="KW-0040">ANK repeat</keyword>
<gene>
    <name evidence="5" type="primary">LOC103525046</name>
</gene>
<evidence type="ECO:0000256" key="3">
    <source>
        <dbReference type="PROSITE-ProRule" id="PRU00023"/>
    </source>
</evidence>
<evidence type="ECO:0000256" key="2">
    <source>
        <dbReference type="ARBA" id="ARBA00023043"/>
    </source>
</evidence>
<dbReference type="InterPro" id="IPR036770">
    <property type="entry name" value="Ankyrin_rpt-contain_sf"/>
</dbReference>
<dbReference type="PROSITE" id="PS50088">
    <property type="entry name" value="ANK_REPEAT"/>
    <property type="match status" value="7"/>
</dbReference>
<dbReference type="AlphaFoldDB" id="A0A1S3DVE5"/>
<dbReference type="PROSITE" id="PS50297">
    <property type="entry name" value="ANK_REP_REGION"/>
    <property type="match status" value="5"/>
</dbReference>
<feature type="repeat" description="ANK" evidence="3">
    <location>
        <begin position="80"/>
        <end position="114"/>
    </location>
</feature>
<accession>A0A1S3DVE5</accession>
<dbReference type="SUPFAM" id="SSF48403">
    <property type="entry name" value="Ankyrin repeat"/>
    <property type="match status" value="2"/>
</dbReference>
<dbReference type="SMART" id="SM00248">
    <property type="entry name" value="ANK"/>
    <property type="match status" value="11"/>
</dbReference>
<dbReference type="GO" id="GO:0005737">
    <property type="term" value="C:cytoplasm"/>
    <property type="evidence" value="ECO:0007669"/>
    <property type="project" value="TreeGrafter"/>
</dbReference>
<feature type="repeat" description="ANK" evidence="3">
    <location>
        <begin position="394"/>
        <end position="426"/>
    </location>
</feature>
<evidence type="ECO:0000313" key="5">
    <source>
        <dbReference type="RefSeq" id="XP_008488315.2"/>
    </source>
</evidence>
<sequence>MEKRVILVPRRRCYKRIESLMDAIVSNDVELLRGILESGFNVNFKYDLHTPLTLAIELENLEIVNLLIQHGANVNYRNSDNLSPLYITCFASYDIADIAKVLIKHGADLNFRDKCGYTPLHMSVIRKHVVMFDELVHNSYTDLNAQSTNGVTAIALATQRGYYEMVLKLMKQGGNPNICDMKGTTPLYISCITMCSYKQMIMDLKQSDETSPKLSELITTSEEILKGEQKTLAGKFKIMKELVVKCGINNKPEDKFMPLHVCILGVLPNDSNYFRFLYENITGNNFTQPLESYEYASGNELWYLNEKVRFLLEHGAKPNVTVLGVSTFHYAAYFGYTKVMELLIQHTTTEEFGVNYAIPHNGATPLHIACAKGHHQIAEMLINAKANINAKMKTNETPLYFAAKRNHPGLVKVLLDKGAFIDLKIHNVNPLTVAKQNGYTETVKVLNKAECFIKAVKRNQVSLVKKYLLLGAPINVRSEKAKSAIHYAASRDYGSMLSLLINNGAEVNFVDELDYTPLHYSAKLNSCDNLKILLSNGAIYNKKSSVTDKMPYDLATNDNRQFLELIDRMFFKTERGVKDVLELLFLLKSKNNRDDLNAILNAVNTNEDTLHRVASSYGYHEISAELNRLKMHVSSKFDDNSTCE</sequence>
<feature type="repeat" description="ANK" evidence="3">
    <location>
        <begin position="513"/>
        <end position="545"/>
    </location>
</feature>
<dbReference type="KEGG" id="dci:103525046"/>
<dbReference type="PaxDb" id="121845-A0A1S3DVE5"/>
<name>A0A1S3DVE5_DIACI</name>
<protein>
    <submittedName>
        <fullName evidence="5">Uncharacterized protein LOC103525046</fullName>
    </submittedName>
</protein>
<evidence type="ECO:0000256" key="1">
    <source>
        <dbReference type="ARBA" id="ARBA00022737"/>
    </source>
</evidence>
<dbReference type="GeneID" id="103525046"/>
<feature type="repeat" description="ANK" evidence="3">
    <location>
        <begin position="47"/>
        <end position="79"/>
    </location>
</feature>